<evidence type="ECO:0000259" key="4">
    <source>
        <dbReference type="PROSITE" id="PS50600"/>
    </source>
</evidence>
<dbReference type="RefSeq" id="XP_001437195.1">
    <property type="nucleotide sequence ID" value="XM_001437158.1"/>
</dbReference>
<evidence type="ECO:0000313" key="6">
    <source>
        <dbReference type="Proteomes" id="UP000000600"/>
    </source>
</evidence>
<evidence type="ECO:0000256" key="3">
    <source>
        <dbReference type="ARBA" id="ARBA00022801"/>
    </source>
</evidence>
<keyword evidence="3" id="KW-0378">Hydrolase</keyword>
<gene>
    <name evidence="5" type="ORF">GSPATT00038243001</name>
</gene>
<dbReference type="InterPro" id="IPR038765">
    <property type="entry name" value="Papain-like_cys_pep_sf"/>
</dbReference>
<dbReference type="OrthoDB" id="285084at2759"/>
<evidence type="ECO:0000256" key="1">
    <source>
        <dbReference type="ARBA" id="ARBA00005234"/>
    </source>
</evidence>
<dbReference type="GO" id="GO:0008234">
    <property type="term" value="F:cysteine-type peptidase activity"/>
    <property type="evidence" value="ECO:0007669"/>
    <property type="project" value="InterPro"/>
</dbReference>
<dbReference type="GO" id="GO:0006508">
    <property type="term" value="P:proteolysis"/>
    <property type="evidence" value="ECO:0007669"/>
    <property type="project" value="UniProtKB-KW"/>
</dbReference>
<keyword evidence="2" id="KW-0645">Protease</keyword>
<dbReference type="GeneID" id="5022980"/>
<accession>A0CG81</accession>
<keyword evidence="6" id="KW-1185">Reference proteome</keyword>
<sequence>MGNICVSDSDSLINEDSQINFNKIDSRPGINAVALPANKSLENIPIMPSPDSAYSITYMESMDVIQFTSHKFLILQKNSVYIGEINQKFQKNGKGNLYLQDVDNNGNQKFAVKKGMFINDKYQEPAQTSLFGACLDVPSDSEITEEQEQQKSIIQNNHQKYNKLINDKDLNSITDKNQLRANIVDGYIQYLQQLDEQLYWDTPPQKREKFQRTIIFQSTCSLEDSNQFQKKLLRQFGFVQFWLIYKKIGFVIEHDHNHWYFVKVSITEDKFIIYVYDSIKCSRPFYENIKHKLTKLFQILLNRKLQPNLVIKENIPQCYNNYDNAVYTCIFAIMFRSNCRNKLLKMSPLEMRSELRKLFLS</sequence>
<proteinExistence type="inferred from homology"/>
<dbReference type="KEGG" id="ptm:GSPATT00038243001"/>
<reference evidence="5 6" key="1">
    <citation type="journal article" date="2006" name="Nature">
        <title>Global trends of whole-genome duplications revealed by the ciliate Paramecium tetraurelia.</title>
        <authorList>
            <consortium name="Genoscope"/>
            <person name="Aury J.-M."/>
            <person name="Jaillon O."/>
            <person name="Duret L."/>
            <person name="Noel B."/>
            <person name="Jubin C."/>
            <person name="Porcel B.M."/>
            <person name="Segurens B."/>
            <person name="Daubin V."/>
            <person name="Anthouard V."/>
            <person name="Aiach N."/>
            <person name="Arnaiz O."/>
            <person name="Billaut A."/>
            <person name="Beisson J."/>
            <person name="Blanc I."/>
            <person name="Bouhouche K."/>
            <person name="Camara F."/>
            <person name="Duharcourt S."/>
            <person name="Guigo R."/>
            <person name="Gogendeau D."/>
            <person name="Katinka M."/>
            <person name="Keller A.-M."/>
            <person name="Kissmehl R."/>
            <person name="Klotz C."/>
            <person name="Koll F."/>
            <person name="Le Moue A."/>
            <person name="Lepere C."/>
            <person name="Malinsky S."/>
            <person name="Nowacki M."/>
            <person name="Nowak J.K."/>
            <person name="Plattner H."/>
            <person name="Poulain J."/>
            <person name="Ruiz F."/>
            <person name="Serrano V."/>
            <person name="Zagulski M."/>
            <person name="Dessen P."/>
            <person name="Betermier M."/>
            <person name="Weissenbach J."/>
            <person name="Scarpelli C."/>
            <person name="Schachter V."/>
            <person name="Sperling L."/>
            <person name="Meyer E."/>
            <person name="Cohen J."/>
            <person name="Wincker P."/>
        </authorList>
    </citation>
    <scope>NUCLEOTIDE SEQUENCE [LARGE SCALE GENOMIC DNA]</scope>
    <source>
        <strain evidence="5 6">Stock d4-2</strain>
    </source>
</reference>
<feature type="domain" description="Ubiquitin-like protease family profile" evidence="4">
    <location>
        <begin position="163"/>
        <end position="335"/>
    </location>
</feature>
<dbReference type="InterPro" id="IPR003653">
    <property type="entry name" value="Peptidase_C48_C"/>
</dbReference>
<protein>
    <recommendedName>
        <fullName evidence="4">Ubiquitin-like protease family profile domain-containing protein</fullName>
    </recommendedName>
</protein>
<evidence type="ECO:0000256" key="2">
    <source>
        <dbReference type="ARBA" id="ARBA00022670"/>
    </source>
</evidence>
<name>A0CG81_PARTE</name>
<dbReference type="AlphaFoldDB" id="A0CG81"/>
<dbReference type="EMBL" id="CT868073">
    <property type="protein sequence ID" value="CAK69798.1"/>
    <property type="molecule type" value="Genomic_DNA"/>
</dbReference>
<dbReference type="PROSITE" id="PS50600">
    <property type="entry name" value="ULP_PROTEASE"/>
    <property type="match status" value="1"/>
</dbReference>
<dbReference type="HOGENOM" id="CLU_770420_0_0_1"/>
<dbReference type="Gene3D" id="3.40.395.10">
    <property type="entry name" value="Adenoviral Proteinase, Chain A"/>
    <property type="match status" value="1"/>
</dbReference>
<dbReference type="Proteomes" id="UP000000600">
    <property type="component" value="Unassembled WGS sequence"/>
</dbReference>
<dbReference type="InParanoid" id="A0CG81"/>
<organism evidence="5 6">
    <name type="scientific">Paramecium tetraurelia</name>
    <dbReference type="NCBI Taxonomy" id="5888"/>
    <lineage>
        <taxon>Eukaryota</taxon>
        <taxon>Sar</taxon>
        <taxon>Alveolata</taxon>
        <taxon>Ciliophora</taxon>
        <taxon>Intramacronucleata</taxon>
        <taxon>Oligohymenophorea</taxon>
        <taxon>Peniculida</taxon>
        <taxon>Parameciidae</taxon>
        <taxon>Paramecium</taxon>
    </lineage>
</organism>
<evidence type="ECO:0000313" key="5">
    <source>
        <dbReference type="EMBL" id="CAK69798.1"/>
    </source>
</evidence>
<dbReference type="SUPFAM" id="SSF54001">
    <property type="entry name" value="Cysteine proteinases"/>
    <property type="match status" value="1"/>
</dbReference>
<dbReference type="OMA" id="GFVIEHD"/>
<comment type="similarity">
    <text evidence="1">Belongs to the peptidase C48 family.</text>
</comment>